<accession>A0A3G9JDU8</accession>
<name>A0A3G9JDU8_9BACL</name>
<proteinExistence type="predicted"/>
<dbReference type="KEGG" id="pbk:Back11_25140"/>
<dbReference type="Proteomes" id="UP000275368">
    <property type="component" value="Chromosome"/>
</dbReference>
<protein>
    <submittedName>
        <fullName evidence="2">Uncharacterized protein</fullName>
    </submittedName>
</protein>
<organism evidence="2 3">
    <name type="scientific">Paenibacillus baekrokdamisoli</name>
    <dbReference type="NCBI Taxonomy" id="1712516"/>
    <lineage>
        <taxon>Bacteria</taxon>
        <taxon>Bacillati</taxon>
        <taxon>Bacillota</taxon>
        <taxon>Bacilli</taxon>
        <taxon>Bacillales</taxon>
        <taxon>Paenibacillaceae</taxon>
        <taxon>Paenibacillus</taxon>
    </lineage>
</organism>
<feature type="region of interest" description="Disordered" evidence="1">
    <location>
        <begin position="1"/>
        <end position="123"/>
    </location>
</feature>
<dbReference type="AlphaFoldDB" id="A0A3G9JDU8"/>
<evidence type="ECO:0000313" key="2">
    <source>
        <dbReference type="EMBL" id="BBH21169.1"/>
    </source>
</evidence>
<keyword evidence="3" id="KW-1185">Reference proteome</keyword>
<feature type="compositionally biased region" description="Basic and acidic residues" evidence="1">
    <location>
        <begin position="36"/>
        <end position="47"/>
    </location>
</feature>
<sequence length="123" mass="13407">MDMDDYYSHQQHQGVRGTIDPDGSVNVEGCQLTIDEAAKQTEEHLDESSDGGSDEESELPGLEGEDEEVAGDYDEDQDDGQEELDTEDTEETNESEGEDTDLVMGDQQEDDENPGEATDAGSN</sequence>
<evidence type="ECO:0000313" key="3">
    <source>
        <dbReference type="Proteomes" id="UP000275368"/>
    </source>
</evidence>
<gene>
    <name evidence="2" type="ORF">Back11_25140</name>
</gene>
<dbReference type="EMBL" id="AP019308">
    <property type="protein sequence ID" value="BBH21169.1"/>
    <property type="molecule type" value="Genomic_DNA"/>
</dbReference>
<reference evidence="2 3" key="1">
    <citation type="submission" date="2018-11" db="EMBL/GenBank/DDBJ databases">
        <title>Complete genome sequence of Paenibacillus baekrokdamisoli strain KCTC 33723.</title>
        <authorList>
            <person name="Kang S.W."/>
            <person name="Lee K.C."/>
            <person name="Kim K.K."/>
            <person name="Kim J.S."/>
            <person name="Kim D.S."/>
            <person name="Ko S.H."/>
            <person name="Yang S.H."/>
            <person name="Lee J.S."/>
        </authorList>
    </citation>
    <scope>NUCLEOTIDE SEQUENCE [LARGE SCALE GENOMIC DNA]</scope>
    <source>
        <strain evidence="2 3">KCTC 33723</strain>
    </source>
</reference>
<evidence type="ECO:0000256" key="1">
    <source>
        <dbReference type="SAM" id="MobiDB-lite"/>
    </source>
</evidence>
<feature type="compositionally biased region" description="Acidic residues" evidence="1">
    <location>
        <begin position="48"/>
        <end position="114"/>
    </location>
</feature>
<dbReference type="RefSeq" id="WP_232016378.1">
    <property type="nucleotide sequence ID" value="NZ_AP019308.1"/>
</dbReference>